<sequence length="128" mass="15180">MYKNQYNSHIKFFLSSKTVIIVLFFFLIFIGRAIIREKSRQQDTLKNISTLETSISQIEERNSKLVEMVKFFRSSDFIEREAREKLNMQKPGEKVVIVPRIGQGVVAGDYADAENIPNYLRWWLYFFD</sequence>
<name>A0A1J4TXT9_9BACT</name>
<comment type="caution">
    <text evidence="2">The sequence shown here is derived from an EMBL/GenBank/DDBJ whole genome shotgun (WGS) entry which is preliminary data.</text>
</comment>
<evidence type="ECO:0000313" key="2">
    <source>
        <dbReference type="EMBL" id="OIO16858.1"/>
    </source>
</evidence>
<feature type="transmembrane region" description="Helical" evidence="1">
    <location>
        <begin position="12"/>
        <end position="35"/>
    </location>
</feature>
<dbReference type="AlphaFoldDB" id="A0A1J4TXT9"/>
<dbReference type="Pfam" id="PF04977">
    <property type="entry name" value="DivIC"/>
    <property type="match status" value="1"/>
</dbReference>
<evidence type="ECO:0000313" key="3">
    <source>
        <dbReference type="Proteomes" id="UP000182465"/>
    </source>
</evidence>
<dbReference type="Proteomes" id="UP000182465">
    <property type="component" value="Unassembled WGS sequence"/>
</dbReference>
<protein>
    <recommendedName>
        <fullName evidence="4">Cell division protein FtsL</fullName>
    </recommendedName>
</protein>
<accession>A0A1J4TXT9</accession>
<keyword evidence="1" id="KW-0812">Transmembrane</keyword>
<keyword evidence="1" id="KW-0472">Membrane</keyword>
<evidence type="ECO:0008006" key="4">
    <source>
        <dbReference type="Google" id="ProtNLM"/>
    </source>
</evidence>
<dbReference type="EMBL" id="MNVB01000050">
    <property type="protein sequence ID" value="OIO16858.1"/>
    <property type="molecule type" value="Genomic_DNA"/>
</dbReference>
<reference evidence="2 3" key="1">
    <citation type="journal article" date="2016" name="Environ. Microbiol.">
        <title>Genomic resolution of a cold subsurface aquifer community provides metabolic insights for novel microbes adapted to high CO concentrations.</title>
        <authorList>
            <person name="Probst A.J."/>
            <person name="Castelle C.J."/>
            <person name="Singh A."/>
            <person name="Brown C.T."/>
            <person name="Anantharaman K."/>
            <person name="Sharon I."/>
            <person name="Hug L.A."/>
            <person name="Burstein D."/>
            <person name="Emerson J.B."/>
            <person name="Thomas B.C."/>
            <person name="Banfield J.F."/>
        </authorList>
    </citation>
    <scope>NUCLEOTIDE SEQUENCE [LARGE SCALE GENOMIC DNA]</scope>
    <source>
        <strain evidence="2">CG1_02_38_13</strain>
    </source>
</reference>
<organism evidence="2 3">
    <name type="scientific">Candidatus Kuenenbacteria bacterium CG1_02_38_13</name>
    <dbReference type="NCBI Taxonomy" id="1805235"/>
    <lineage>
        <taxon>Bacteria</taxon>
        <taxon>Candidatus Kueneniibacteriota</taxon>
    </lineage>
</organism>
<proteinExistence type="predicted"/>
<dbReference type="InterPro" id="IPR007060">
    <property type="entry name" value="FtsL/DivIC"/>
</dbReference>
<evidence type="ECO:0000256" key="1">
    <source>
        <dbReference type="SAM" id="Phobius"/>
    </source>
</evidence>
<keyword evidence="1" id="KW-1133">Transmembrane helix</keyword>
<gene>
    <name evidence="2" type="ORF">AUJ29_02260</name>
</gene>